<evidence type="ECO:0000259" key="1">
    <source>
        <dbReference type="PROSITE" id="PS50943"/>
    </source>
</evidence>
<dbReference type="RefSeq" id="WP_282759476.1">
    <property type="nucleotide sequence ID" value="NZ_JASCTH010000007.1"/>
</dbReference>
<dbReference type="Proteomes" id="UP001241758">
    <property type="component" value="Unassembled WGS sequence"/>
</dbReference>
<dbReference type="InterPro" id="IPR001387">
    <property type="entry name" value="Cro/C1-type_HTH"/>
</dbReference>
<name>A0ABT6WHY5_9ACTN</name>
<dbReference type="Gene3D" id="1.10.260.40">
    <property type="entry name" value="lambda repressor-like DNA-binding domains"/>
    <property type="match status" value="1"/>
</dbReference>
<reference evidence="2 3" key="1">
    <citation type="submission" date="2023-05" db="EMBL/GenBank/DDBJ databases">
        <title>Actinoplanes sp. NEAU-A12 genome sequencing.</title>
        <authorList>
            <person name="Wang Z.-S."/>
        </authorList>
    </citation>
    <scope>NUCLEOTIDE SEQUENCE [LARGE SCALE GENOMIC DNA]</scope>
    <source>
        <strain evidence="2 3">NEAU-A12</strain>
    </source>
</reference>
<protein>
    <submittedName>
        <fullName evidence="2">Helix-turn-helix transcriptional regulator</fullName>
    </submittedName>
</protein>
<organism evidence="2 3">
    <name type="scientific">Actinoplanes sandaracinus</name>
    <dbReference type="NCBI Taxonomy" id="3045177"/>
    <lineage>
        <taxon>Bacteria</taxon>
        <taxon>Bacillati</taxon>
        <taxon>Actinomycetota</taxon>
        <taxon>Actinomycetes</taxon>
        <taxon>Micromonosporales</taxon>
        <taxon>Micromonosporaceae</taxon>
        <taxon>Actinoplanes</taxon>
    </lineage>
</organism>
<dbReference type="EMBL" id="JASCTH010000007">
    <property type="protein sequence ID" value="MDI6099339.1"/>
    <property type="molecule type" value="Genomic_DNA"/>
</dbReference>
<sequence>MSTFGQTLRQHRQGRRISLRELGKMTSFGFTFLSQIERGERNATEKLAHLCDEKLNAEGVLVSAYWNERAGKEDMHRRADQNPRRPSRKFITASAVGGVAPQYGRSIGS</sequence>
<keyword evidence="3" id="KW-1185">Reference proteome</keyword>
<accession>A0ABT6WHY5</accession>
<dbReference type="SUPFAM" id="SSF47413">
    <property type="entry name" value="lambda repressor-like DNA-binding domains"/>
    <property type="match status" value="1"/>
</dbReference>
<proteinExistence type="predicted"/>
<evidence type="ECO:0000313" key="2">
    <source>
        <dbReference type="EMBL" id="MDI6099339.1"/>
    </source>
</evidence>
<comment type="caution">
    <text evidence="2">The sequence shown here is derived from an EMBL/GenBank/DDBJ whole genome shotgun (WGS) entry which is preliminary data.</text>
</comment>
<feature type="domain" description="HTH cro/C1-type" evidence="1">
    <location>
        <begin position="8"/>
        <end position="62"/>
    </location>
</feature>
<dbReference type="PROSITE" id="PS50943">
    <property type="entry name" value="HTH_CROC1"/>
    <property type="match status" value="1"/>
</dbReference>
<dbReference type="CDD" id="cd00093">
    <property type="entry name" value="HTH_XRE"/>
    <property type="match status" value="1"/>
</dbReference>
<dbReference type="InterPro" id="IPR010982">
    <property type="entry name" value="Lambda_DNA-bd_dom_sf"/>
</dbReference>
<evidence type="ECO:0000313" key="3">
    <source>
        <dbReference type="Proteomes" id="UP001241758"/>
    </source>
</evidence>
<gene>
    <name evidence="2" type="ORF">QLQ12_12125</name>
</gene>